<protein>
    <submittedName>
        <fullName evidence="1">Uncharacterized protein</fullName>
    </submittedName>
</protein>
<keyword evidence="2" id="KW-1185">Reference proteome</keyword>
<comment type="caution">
    <text evidence="1">The sequence shown here is derived from an EMBL/GenBank/DDBJ whole genome shotgun (WGS) entry which is preliminary data.</text>
</comment>
<evidence type="ECO:0000313" key="2">
    <source>
        <dbReference type="Proteomes" id="UP001281447"/>
    </source>
</evidence>
<dbReference type="Proteomes" id="UP001281447">
    <property type="component" value="Unassembled WGS sequence"/>
</dbReference>
<gene>
    <name evidence="1" type="ORF">RWE15_21340</name>
</gene>
<name>A0ABU5CAQ5_9BACI</name>
<reference evidence="1 2" key="1">
    <citation type="submission" date="2023-10" db="EMBL/GenBank/DDBJ databases">
        <title>Virgibacillus halophilus 5B73C genome.</title>
        <authorList>
            <person name="Miliotis G."/>
            <person name="Sengupta P."/>
            <person name="Hameed A."/>
            <person name="Chuvochina M."/>
            <person name="Mcdonagh F."/>
            <person name="Simpson A.C."/>
            <person name="Singh N.K."/>
            <person name="Rekha P.D."/>
            <person name="Raman K."/>
            <person name="Hugenholtz P."/>
            <person name="Venkateswaran K."/>
        </authorList>
    </citation>
    <scope>NUCLEOTIDE SEQUENCE [LARGE SCALE GENOMIC DNA]</scope>
    <source>
        <strain evidence="1 2">5B73C</strain>
    </source>
</reference>
<organism evidence="1 2">
    <name type="scientific">Tigheibacillus halophilus</name>
    <dbReference type="NCBI Taxonomy" id="361280"/>
    <lineage>
        <taxon>Bacteria</taxon>
        <taxon>Bacillati</taxon>
        <taxon>Bacillota</taxon>
        <taxon>Bacilli</taxon>
        <taxon>Bacillales</taxon>
        <taxon>Bacillaceae</taxon>
        <taxon>Tigheibacillus</taxon>
    </lineage>
</organism>
<evidence type="ECO:0000313" key="1">
    <source>
        <dbReference type="EMBL" id="MDY0396406.1"/>
    </source>
</evidence>
<dbReference type="EMBL" id="JAWDIP010000004">
    <property type="protein sequence ID" value="MDY0396406.1"/>
    <property type="molecule type" value="Genomic_DNA"/>
</dbReference>
<sequence length="66" mass="7349">MSSLVRTKTGAFSEKDTVQFDMLEKAAAANELQTMLLPIAAGLEHLDTLEADETMRKRVLHGQKNF</sequence>
<accession>A0ABU5CAQ5</accession>
<proteinExistence type="predicted"/>